<evidence type="ECO:0000256" key="5">
    <source>
        <dbReference type="ARBA" id="ARBA00022692"/>
    </source>
</evidence>
<dbReference type="Gene3D" id="1.10.630.10">
    <property type="entry name" value="Cytochrome P450"/>
    <property type="match status" value="1"/>
</dbReference>
<dbReference type="InterPro" id="IPR050121">
    <property type="entry name" value="Cytochrome_P450_monoxygenase"/>
</dbReference>
<feature type="binding site" description="axial binding residue" evidence="12">
    <location>
        <position position="454"/>
    </location>
    <ligand>
        <name>heme</name>
        <dbReference type="ChEBI" id="CHEBI:30413"/>
    </ligand>
    <ligandPart>
        <name>Fe</name>
        <dbReference type="ChEBI" id="CHEBI:18248"/>
    </ligandPart>
</feature>
<protein>
    <recommendedName>
        <fullName evidence="17">Cytochrome P450</fullName>
    </recommendedName>
</protein>
<dbReference type="SUPFAM" id="SSF48264">
    <property type="entry name" value="Cytochrome P450"/>
    <property type="match status" value="1"/>
</dbReference>
<dbReference type="EMBL" id="JAFIMR010000037">
    <property type="protein sequence ID" value="KAI1858171.1"/>
    <property type="molecule type" value="Genomic_DNA"/>
</dbReference>
<comment type="subcellular location">
    <subcellularLocation>
        <location evidence="2">Membrane</location>
    </subcellularLocation>
</comment>
<organism evidence="15 16">
    <name type="scientific">Neoarthrinium moseri</name>
    <dbReference type="NCBI Taxonomy" id="1658444"/>
    <lineage>
        <taxon>Eukaryota</taxon>
        <taxon>Fungi</taxon>
        <taxon>Dikarya</taxon>
        <taxon>Ascomycota</taxon>
        <taxon>Pezizomycotina</taxon>
        <taxon>Sordariomycetes</taxon>
        <taxon>Xylariomycetidae</taxon>
        <taxon>Amphisphaeriales</taxon>
        <taxon>Apiosporaceae</taxon>
        <taxon>Neoarthrinium</taxon>
    </lineage>
</organism>
<feature type="transmembrane region" description="Helical" evidence="14">
    <location>
        <begin position="7"/>
        <end position="30"/>
    </location>
</feature>
<dbReference type="GO" id="GO:0016705">
    <property type="term" value="F:oxidoreductase activity, acting on paired donors, with incorporation or reduction of molecular oxygen"/>
    <property type="evidence" value="ECO:0007669"/>
    <property type="project" value="InterPro"/>
</dbReference>
<sequence>MHVGIPIAAGAVAIYMAARLIYLAFLHPLAKYPGPFLSKFTFARASYYAWKGDIHIDIWRCHEKYGDYVRYGPNQLLVNTAEGLQDIYGRRTSTKFLKSKHYEVMMHQAANTFTHRGGKDHLVRRRILAQGVSAQAQREYETRIATHIEKFCGAVFDGTATNGSGAWSEPRNMAKWCNYLSFDMMADIVFGAQYNLLGDDRFRYVTEMMEKSNVRISALVQFPSLSWLRLDKHLFQEAIFARNRFLKFVFRLLRDRMELSNGNVCGIFEKSHATSQLSYSTKSRDIYSRLQEARDPQTGAGLRKEEMASESTTLIVAGSDTTSCCISSVLFYLSDNPQAYQKAAQEVRSCVSSQDDITGSNLASCTYLRACIDEALRMSPPVGTALVREVMTEGTLVSGQPVPVGCEVGVGTYAIHHSSQTYPEPFVYKPERWLEGNAAARASFIPFSAGIRSCLGKGLAYTEITLVIANLLFRGDFKFADGELGTVGRGGNKSAVYGRHRENEYQLYDHIAGQKKGPWLQFSRRVLS</sequence>
<evidence type="ECO:0000256" key="2">
    <source>
        <dbReference type="ARBA" id="ARBA00004370"/>
    </source>
</evidence>
<evidence type="ECO:0008006" key="17">
    <source>
        <dbReference type="Google" id="ProtNLM"/>
    </source>
</evidence>
<dbReference type="Pfam" id="PF00067">
    <property type="entry name" value="p450"/>
    <property type="match status" value="1"/>
</dbReference>
<dbReference type="PANTHER" id="PTHR24305:SF237">
    <property type="entry name" value="CYTOCHROME P450 MONOOXYGENASE ATNE-RELATED"/>
    <property type="match status" value="1"/>
</dbReference>
<evidence type="ECO:0000256" key="9">
    <source>
        <dbReference type="ARBA" id="ARBA00023004"/>
    </source>
</evidence>
<evidence type="ECO:0000256" key="1">
    <source>
        <dbReference type="ARBA" id="ARBA00001971"/>
    </source>
</evidence>
<dbReference type="PANTHER" id="PTHR24305">
    <property type="entry name" value="CYTOCHROME P450"/>
    <property type="match status" value="1"/>
</dbReference>
<keyword evidence="11 14" id="KW-0472">Membrane</keyword>
<keyword evidence="4 12" id="KW-0349">Heme</keyword>
<dbReference type="InterPro" id="IPR017972">
    <property type="entry name" value="Cyt_P450_CS"/>
</dbReference>
<keyword evidence="8 13" id="KW-0560">Oxidoreductase</keyword>
<keyword evidence="6 12" id="KW-0479">Metal-binding</keyword>
<evidence type="ECO:0000256" key="6">
    <source>
        <dbReference type="ARBA" id="ARBA00022723"/>
    </source>
</evidence>
<comment type="caution">
    <text evidence="15">The sequence shown here is derived from an EMBL/GenBank/DDBJ whole genome shotgun (WGS) entry which is preliminary data.</text>
</comment>
<evidence type="ECO:0000313" key="15">
    <source>
        <dbReference type="EMBL" id="KAI1858171.1"/>
    </source>
</evidence>
<gene>
    <name evidence="15" type="ORF">JX265_010839</name>
</gene>
<dbReference type="PRINTS" id="PR00463">
    <property type="entry name" value="EP450I"/>
</dbReference>
<dbReference type="InterPro" id="IPR001128">
    <property type="entry name" value="Cyt_P450"/>
</dbReference>
<dbReference type="AlphaFoldDB" id="A0A9P9WDF5"/>
<comment type="similarity">
    <text evidence="3 13">Belongs to the cytochrome P450 family.</text>
</comment>
<keyword evidence="7 14" id="KW-1133">Transmembrane helix</keyword>
<dbReference type="FunFam" id="1.10.630.10:FF:000063">
    <property type="entry name" value="Cytochrome P450 monooxygenase"/>
    <property type="match status" value="1"/>
</dbReference>
<dbReference type="PRINTS" id="PR00385">
    <property type="entry name" value="P450"/>
</dbReference>
<evidence type="ECO:0000256" key="11">
    <source>
        <dbReference type="ARBA" id="ARBA00023136"/>
    </source>
</evidence>
<keyword evidence="9 12" id="KW-0408">Iron</keyword>
<dbReference type="GO" id="GO:1902181">
    <property type="term" value="P:verruculogen biosynthetic process"/>
    <property type="evidence" value="ECO:0007669"/>
    <property type="project" value="UniProtKB-ARBA"/>
</dbReference>
<dbReference type="InterPro" id="IPR036396">
    <property type="entry name" value="Cyt_P450_sf"/>
</dbReference>
<keyword evidence="10 13" id="KW-0503">Monooxygenase</keyword>
<evidence type="ECO:0000256" key="12">
    <source>
        <dbReference type="PIRSR" id="PIRSR602401-1"/>
    </source>
</evidence>
<evidence type="ECO:0000256" key="14">
    <source>
        <dbReference type="SAM" id="Phobius"/>
    </source>
</evidence>
<name>A0A9P9WDF5_9PEZI</name>
<keyword evidence="5 14" id="KW-0812">Transmembrane</keyword>
<dbReference type="GO" id="GO:0005506">
    <property type="term" value="F:iron ion binding"/>
    <property type="evidence" value="ECO:0007669"/>
    <property type="project" value="InterPro"/>
</dbReference>
<dbReference type="Proteomes" id="UP000829685">
    <property type="component" value="Unassembled WGS sequence"/>
</dbReference>
<dbReference type="CDD" id="cd11061">
    <property type="entry name" value="CYP67-like"/>
    <property type="match status" value="1"/>
</dbReference>
<dbReference type="GO" id="GO:0004497">
    <property type="term" value="F:monooxygenase activity"/>
    <property type="evidence" value="ECO:0007669"/>
    <property type="project" value="UniProtKB-KW"/>
</dbReference>
<keyword evidence="16" id="KW-1185">Reference proteome</keyword>
<evidence type="ECO:0000256" key="10">
    <source>
        <dbReference type="ARBA" id="ARBA00023033"/>
    </source>
</evidence>
<dbReference type="PROSITE" id="PS00086">
    <property type="entry name" value="CYTOCHROME_P450"/>
    <property type="match status" value="1"/>
</dbReference>
<dbReference type="GO" id="GO:0020037">
    <property type="term" value="F:heme binding"/>
    <property type="evidence" value="ECO:0007669"/>
    <property type="project" value="InterPro"/>
</dbReference>
<evidence type="ECO:0000256" key="3">
    <source>
        <dbReference type="ARBA" id="ARBA00010617"/>
    </source>
</evidence>
<reference evidence="15" key="1">
    <citation type="submission" date="2021-03" db="EMBL/GenBank/DDBJ databases">
        <title>Revisited historic fungal species revealed as producer of novel bioactive compounds through whole genome sequencing and comparative genomics.</title>
        <authorList>
            <person name="Vignolle G.A."/>
            <person name="Hochenegger N."/>
            <person name="Mach R.L."/>
            <person name="Mach-Aigner A.R."/>
            <person name="Javad Rahimi M."/>
            <person name="Salim K.A."/>
            <person name="Chan C.M."/>
            <person name="Lim L.B.L."/>
            <person name="Cai F."/>
            <person name="Druzhinina I.S."/>
            <person name="U'Ren J.M."/>
            <person name="Derntl C."/>
        </authorList>
    </citation>
    <scope>NUCLEOTIDE SEQUENCE</scope>
    <source>
        <strain evidence="15">TUCIM 5799</strain>
    </source>
</reference>
<dbReference type="GO" id="GO:0016020">
    <property type="term" value="C:membrane"/>
    <property type="evidence" value="ECO:0007669"/>
    <property type="project" value="UniProtKB-SubCell"/>
</dbReference>
<proteinExistence type="inferred from homology"/>
<evidence type="ECO:0000256" key="13">
    <source>
        <dbReference type="RuleBase" id="RU000461"/>
    </source>
</evidence>
<accession>A0A9P9WDF5</accession>
<comment type="cofactor">
    <cofactor evidence="1 12">
        <name>heme</name>
        <dbReference type="ChEBI" id="CHEBI:30413"/>
    </cofactor>
</comment>
<dbReference type="InterPro" id="IPR002401">
    <property type="entry name" value="Cyt_P450_E_grp-I"/>
</dbReference>
<evidence type="ECO:0000256" key="8">
    <source>
        <dbReference type="ARBA" id="ARBA00023002"/>
    </source>
</evidence>
<evidence type="ECO:0000256" key="7">
    <source>
        <dbReference type="ARBA" id="ARBA00022989"/>
    </source>
</evidence>
<evidence type="ECO:0000313" key="16">
    <source>
        <dbReference type="Proteomes" id="UP000829685"/>
    </source>
</evidence>
<evidence type="ECO:0000256" key="4">
    <source>
        <dbReference type="ARBA" id="ARBA00022617"/>
    </source>
</evidence>